<name>A0A2R8ASY3_9RHOB</name>
<accession>A0A2R8ASY3</accession>
<dbReference type="Proteomes" id="UP000244911">
    <property type="component" value="Unassembled WGS sequence"/>
</dbReference>
<dbReference type="RefSeq" id="WP_108858137.1">
    <property type="nucleotide sequence ID" value="NZ_OMOI01000002.1"/>
</dbReference>
<protein>
    <recommendedName>
        <fullName evidence="3">Histidine kinase/HSP90-like ATPase domain-containing protein</fullName>
    </recommendedName>
</protein>
<dbReference type="AlphaFoldDB" id="A0A2R8ASY3"/>
<dbReference type="InterPro" id="IPR036890">
    <property type="entry name" value="HATPase_C_sf"/>
</dbReference>
<sequence>MEFRKDKFMKKLKFSQKERLERLRKKRRRSDLRRRNYLYSGERYLISMPEAFNLSSECADTLACIQEIKKIGNNPEGRQSVIQIDFSKTKWASAAAMLVLNAEIDRIMSRHPTKVRLIASRLGDWAAHVVMRLEQLGFFDLIGIELGVRWPDEWRHEEVTVLPMIACNKLDPARVQRIRTRLEQVANVLEQGPELYEAMIEATGNAVDHAYPEDEGYNFSPLDGKPWWATGVFSASRAEVSVVVFDQGVGIPATLNRWHLAERVRSILGVSSIMSSLVKDHARMIAAALEVSRTSKGSAMGRGQGLTDVISPVEGYGKGRVRILSGAGGIIYTPNQEVELFSLPRHIGGTLIEWSLPVEIQAERQAS</sequence>
<proteinExistence type="predicted"/>
<keyword evidence="2" id="KW-1185">Reference proteome</keyword>
<dbReference type="SUPFAM" id="SSF55874">
    <property type="entry name" value="ATPase domain of HSP90 chaperone/DNA topoisomerase II/histidine kinase"/>
    <property type="match status" value="1"/>
</dbReference>
<reference evidence="1 2" key="1">
    <citation type="submission" date="2018-03" db="EMBL/GenBank/DDBJ databases">
        <authorList>
            <person name="Keele B.F."/>
        </authorList>
    </citation>
    <scope>NUCLEOTIDE SEQUENCE [LARGE SCALE GENOMIC DNA]</scope>
    <source>
        <strain evidence="1 2">CECT 8811</strain>
    </source>
</reference>
<dbReference type="EMBL" id="OMOI01000002">
    <property type="protein sequence ID" value="SPF79176.1"/>
    <property type="molecule type" value="Genomic_DNA"/>
</dbReference>
<organism evidence="1 2">
    <name type="scientific">Aliiroseovarius pelagivivens</name>
    <dbReference type="NCBI Taxonomy" id="1639690"/>
    <lineage>
        <taxon>Bacteria</taxon>
        <taxon>Pseudomonadati</taxon>
        <taxon>Pseudomonadota</taxon>
        <taxon>Alphaproteobacteria</taxon>
        <taxon>Rhodobacterales</taxon>
        <taxon>Paracoccaceae</taxon>
        <taxon>Aliiroseovarius</taxon>
    </lineage>
</organism>
<evidence type="ECO:0008006" key="3">
    <source>
        <dbReference type="Google" id="ProtNLM"/>
    </source>
</evidence>
<evidence type="ECO:0000313" key="2">
    <source>
        <dbReference type="Proteomes" id="UP000244911"/>
    </source>
</evidence>
<gene>
    <name evidence="1" type="ORF">ALP8811_03114</name>
</gene>
<evidence type="ECO:0000313" key="1">
    <source>
        <dbReference type="EMBL" id="SPF79176.1"/>
    </source>
</evidence>
<dbReference type="OrthoDB" id="7605169at2"/>